<keyword evidence="3 10" id="KW-0489">Methyltransferase</keyword>
<dbReference type="Proteomes" id="UP000322454">
    <property type="component" value="Unassembled WGS sequence"/>
</dbReference>
<keyword evidence="5" id="KW-0949">S-adenosyl-L-methionine</keyword>
<feature type="domain" description="N6 adenine-specific DNA methyltransferase N-terminal" evidence="9">
    <location>
        <begin position="9"/>
        <end position="165"/>
    </location>
</feature>
<comment type="caution">
    <text evidence="10">The sequence shown here is derived from an EMBL/GenBank/DDBJ whole genome shotgun (WGS) entry which is preliminary data.</text>
</comment>
<dbReference type="InterPro" id="IPR038333">
    <property type="entry name" value="T1MK-like_N_sf"/>
</dbReference>
<keyword evidence="6" id="KW-0680">Restriction system</keyword>
<dbReference type="GO" id="GO:0003677">
    <property type="term" value="F:DNA binding"/>
    <property type="evidence" value="ECO:0007669"/>
    <property type="project" value="InterPro"/>
</dbReference>
<dbReference type="InterPro" id="IPR022749">
    <property type="entry name" value="D12N6_MeTrfase_N"/>
</dbReference>
<evidence type="ECO:0000259" key="9">
    <source>
        <dbReference type="Pfam" id="PF12161"/>
    </source>
</evidence>
<evidence type="ECO:0000256" key="5">
    <source>
        <dbReference type="ARBA" id="ARBA00022691"/>
    </source>
</evidence>
<evidence type="ECO:0000259" key="8">
    <source>
        <dbReference type="Pfam" id="PF02384"/>
    </source>
</evidence>
<evidence type="ECO:0000313" key="10">
    <source>
        <dbReference type="EMBL" id="RZV36637.1"/>
    </source>
</evidence>
<dbReference type="InterPro" id="IPR003356">
    <property type="entry name" value="DNA_methylase_A-5"/>
</dbReference>
<dbReference type="AlphaFoldDB" id="A0A520X5Z6"/>
<dbReference type="CDD" id="cd02440">
    <property type="entry name" value="AdoMet_MTases"/>
    <property type="match status" value="1"/>
</dbReference>
<reference evidence="10 11" key="1">
    <citation type="submission" date="2019-01" db="EMBL/GenBank/DDBJ databases">
        <title>Insights into ecological role of a new deltaproteobacterial order Candidatus Sinidesulfobacterales (Sva0485) by metagenomics and metatranscriptomics.</title>
        <authorList>
            <person name="Tan S."/>
            <person name="Liu J."/>
            <person name="Fang Y."/>
            <person name="Hedlund B."/>
            <person name="Lian Z.-H."/>
            <person name="Huang L.-Y."/>
            <person name="Li J.-T."/>
            <person name="Huang L.-N."/>
            <person name="Li W.-J."/>
            <person name="Jiang H.-C."/>
            <person name="Dong H.-L."/>
            <person name="Shu W.-S."/>
        </authorList>
    </citation>
    <scope>NUCLEOTIDE SEQUENCE [LARGE SCALE GENOMIC DNA]</scope>
    <source>
        <strain evidence="10">AP4</strain>
    </source>
</reference>
<name>A0A520X5Z6_9DELT</name>
<dbReference type="InterPro" id="IPR004546">
    <property type="entry name" value="Restrct_endonuc_T1M"/>
</dbReference>
<evidence type="ECO:0000256" key="3">
    <source>
        <dbReference type="ARBA" id="ARBA00022603"/>
    </source>
</evidence>
<feature type="non-terminal residue" evidence="10">
    <location>
        <position position="353"/>
    </location>
</feature>
<dbReference type="Gene3D" id="3.40.50.150">
    <property type="entry name" value="Vaccinia Virus protein VP39"/>
    <property type="match status" value="1"/>
</dbReference>
<dbReference type="EC" id="2.1.1.72" evidence="2"/>
<dbReference type="Gene3D" id="1.20.1260.30">
    <property type="match status" value="1"/>
</dbReference>
<dbReference type="Pfam" id="PF12161">
    <property type="entry name" value="HsdM_N"/>
    <property type="match status" value="1"/>
</dbReference>
<dbReference type="SUPFAM" id="SSF53335">
    <property type="entry name" value="S-adenosyl-L-methionine-dependent methyltransferases"/>
    <property type="match status" value="1"/>
</dbReference>
<comment type="catalytic activity">
    <reaction evidence="7">
        <text>a 2'-deoxyadenosine in DNA + S-adenosyl-L-methionine = an N(6)-methyl-2'-deoxyadenosine in DNA + S-adenosyl-L-homocysteine + H(+)</text>
        <dbReference type="Rhea" id="RHEA:15197"/>
        <dbReference type="Rhea" id="RHEA-COMP:12418"/>
        <dbReference type="Rhea" id="RHEA-COMP:12419"/>
        <dbReference type="ChEBI" id="CHEBI:15378"/>
        <dbReference type="ChEBI" id="CHEBI:57856"/>
        <dbReference type="ChEBI" id="CHEBI:59789"/>
        <dbReference type="ChEBI" id="CHEBI:90615"/>
        <dbReference type="ChEBI" id="CHEBI:90616"/>
        <dbReference type="EC" id="2.1.1.72"/>
    </reaction>
</comment>
<proteinExistence type="inferred from homology"/>
<dbReference type="GO" id="GO:0008170">
    <property type="term" value="F:N-methyltransferase activity"/>
    <property type="evidence" value="ECO:0007669"/>
    <property type="project" value="InterPro"/>
</dbReference>
<comment type="similarity">
    <text evidence="1">Belongs to the N(4)/N(6)-methyltransferase family.</text>
</comment>
<dbReference type="PRINTS" id="PR00507">
    <property type="entry name" value="N12N6MTFRASE"/>
</dbReference>
<evidence type="ECO:0000256" key="1">
    <source>
        <dbReference type="ARBA" id="ARBA00006594"/>
    </source>
</evidence>
<protein>
    <recommendedName>
        <fullName evidence="2">site-specific DNA-methyltransferase (adenine-specific)</fullName>
        <ecNumber evidence="2">2.1.1.72</ecNumber>
    </recommendedName>
</protein>
<keyword evidence="4 10" id="KW-0808">Transferase</keyword>
<dbReference type="PROSITE" id="PS00092">
    <property type="entry name" value="N6_MTASE"/>
    <property type="match status" value="1"/>
</dbReference>
<evidence type="ECO:0000256" key="4">
    <source>
        <dbReference type="ARBA" id="ARBA00022679"/>
    </source>
</evidence>
<dbReference type="GO" id="GO:0032259">
    <property type="term" value="P:methylation"/>
    <property type="evidence" value="ECO:0007669"/>
    <property type="project" value="UniProtKB-KW"/>
</dbReference>
<dbReference type="PANTHER" id="PTHR42933">
    <property type="entry name" value="SLR6095 PROTEIN"/>
    <property type="match status" value="1"/>
</dbReference>
<dbReference type="InterPro" id="IPR002052">
    <property type="entry name" value="DNA_methylase_N6_adenine_CS"/>
</dbReference>
<gene>
    <name evidence="10" type="ORF">EVJ48_10215</name>
</gene>
<feature type="domain" description="DNA methylase adenine-specific" evidence="8">
    <location>
        <begin position="180"/>
        <end position="353"/>
    </location>
</feature>
<dbReference type="NCBIfam" id="TIGR00497">
    <property type="entry name" value="hsdM"/>
    <property type="match status" value="1"/>
</dbReference>
<evidence type="ECO:0000313" key="11">
    <source>
        <dbReference type="Proteomes" id="UP000322454"/>
    </source>
</evidence>
<sequence length="353" mass="40202">MSEEQKRLLEQSLWAIADLLRGRMNADEYKNYVLGFIFLKYLSERQEIYADELLKRDKIKYTDLIDETPENDEIVNLIKQQSIENKGFFLKPNQLFSYIVRKGNKEFGSDNFIIEDLKNILNSIEQNTVGHESEEDFIGLFEDVDLSSAKLGKTEKEKNDTVIEILSRLNRIDFNLTDAKSDVLGDAYEYLIGQFAAGAGKKGGEFYTPSQVSRILSQIVTAGKDKIKSVYDPTCGSGSLLIRVKDYADVSEIYGQELNRTTYNLARMNMLLHGINYTKFHIRQGDTLTDDYFPDLKAEAVVANPPFSAKWKGDSNPLFKTDERFSKYGSLAPKDKADYAFATHMIHHLADNG</sequence>
<evidence type="ECO:0000256" key="6">
    <source>
        <dbReference type="ARBA" id="ARBA00022747"/>
    </source>
</evidence>
<accession>A0A520X5Z6</accession>
<dbReference type="InterPro" id="IPR029063">
    <property type="entry name" value="SAM-dependent_MTases_sf"/>
</dbReference>
<dbReference type="GO" id="GO:0009007">
    <property type="term" value="F:site-specific DNA-methyltransferase (adenine-specific) activity"/>
    <property type="evidence" value="ECO:0007669"/>
    <property type="project" value="UniProtKB-EC"/>
</dbReference>
<evidence type="ECO:0000256" key="2">
    <source>
        <dbReference type="ARBA" id="ARBA00011900"/>
    </source>
</evidence>
<evidence type="ECO:0000256" key="7">
    <source>
        <dbReference type="ARBA" id="ARBA00047942"/>
    </source>
</evidence>
<dbReference type="InterPro" id="IPR051537">
    <property type="entry name" value="DNA_Adenine_Mtase"/>
</dbReference>
<dbReference type="GO" id="GO:0009307">
    <property type="term" value="P:DNA restriction-modification system"/>
    <property type="evidence" value="ECO:0007669"/>
    <property type="project" value="UniProtKB-KW"/>
</dbReference>
<dbReference type="PANTHER" id="PTHR42933:SF1">
    <property type="entry name" value="SITE-SPECIFIC DNA-METHYLTRANSFERASE (ADENINE-SPECIFIC)"/>
    <property type="match status" value="1"/>
</dbReference>
<dbReference type="Pfam" id="PF02384">
    <property type="entry name" value="N6_Mtase"/>
    <property type="match status" value="1"/>
</dbReference>
<dbReference type="EMBL" id="SHMQ01000059">
    <property type="protein sequence ID" value="RZV36637.1"/>
    <property type="molecule type" value="Genomic_DNA"/>
</dbReference>
<organism evidence="10 11">
    <name type="scientific">Candidatus Acidulodesulfobacterium acidiphilum</name>
    <dbReference type="NCBI Taxonomy" id="2597224"/>
    <lineage>
        <taxon>Bacteria</taxon>
        <taxon>Deltaproteobacteria</taxon>
        <taxon>Candidatus Acidulodesulfobacterales</taxon>
        <taxon>Candidatus Acidulodesulfobacterium</taxon>
    </lineage>
</organism>